<organism evidence="1 2">
    <name type="scientific">Novipirellula caenicola</name>
    <dbReference type="NCBI Taxonomy" id="1536901"/>
    <lineage>
        <taxon>Bacteria</taxon>
        <taxon>Pseudomonadati</taxon>
        <taxon>Planctomycetota</taxon>
        <taxon>Planctomycetia</taxon>
        <taxon>Pirellulales</taxon>
        <taxon>Pirellulaceae</taxon>
        <taxon>Novipirellula</taxon>
    </lineage>
</organism>
<evidence type="ECO:0000313" key="1">
    <source>
        <dbReference type="EMBL" id="GAA5507947.1"/>
    </source>
</evidence>
<reference evidence="1 2" key="1">
    <citation type="submission" date="2024-02" db="EMBL/GenBank/DDBJ databases">
        <title>Rhodopirellula caenicola NBRC 110016.</title>
        <authorList>
            <person name="Ichikawa N."/>
            <person name="Katano-Makiyama Y."/>
            <person name="Hidaka K."/>
        </authorList>
    </citation>
    <scope>NUCLEOTIDE SEQUENCE [LARGE SCALE GENOMIC DNA]</scope>
    <source>
        <strain evidence="1 2">NBRC 110016</strain>
    </source>
</reference>
<dbReference type="Gene3D" id="3.40.720.10">
    <property type="entry name" value="Alkaline Phosphatase, subunit A"/>
    <property type="match status" value="1"/>
</dbReference>
<comment type="caution">
    <text evidence="1">The sequence shown here is derived from an EMBL/GenBank/DDBJ whole genome shotgun (WGS) entry which is preliminary data.</text>
</comment>
<dbReference type="InterPro" id="IPR017850">
    <property type="entry name" value="Alkaline_phosphatase_core_sf"/>
</dbReference>
<name>A0ABP9VS20_9BACT</name>
<dbReference type="EMBL" id="BAABRO010000007">
    <property type="protein sequence ID" value="GAA5507947.1"/>
    <property type="molecule type" value="Genomic_DNA"/>
</dbReference>
<keyword evidence="2" id="KW-1185">Reference proteome</keyword>
<dbReference type="Proteomes" id="UP001416858">
    <property type="component" value="Unassembled WGS sequence"/>
</dbReference>
<dbReference type="SUPFAM" id="SSF53649">
    <property type="entry name" value="Alkaline phosphatase-like"/>
    <property type="match status" value="1"/>
</dbReference>
<gene>
    <name evidence="1" type="ORF">Rcae01_03405</name>
</gene>
<proteinExistence type="predicted"/>
<evidence type="ECO:0000313" key="2">
    <source>
        <dbReference type="Proteomes" id="UP001416858"/>
    </source>
</evidence>
<dbReference type="RefSeq" id="WP_345684784.1">
    <property type="nucleotide sequence ID" value="NZ_BAABRO010000007.1"/>
</dbReference>
<accession>A0ABP9VS20</accession>
<protein>
    <submittedName>
        <fullName evidence="1">Uncharacterized protein</fullName>
    </submittedName>
</protein>
<sequence>MSDFSPTIAELTGVDLPSNYEINGESLVPFLFGDKPTQRDISKVAVETSLSMCLT</sequence>